<dbReference type="InterPro" id="IPR045129">
    <property type="entry name" value="RNF123/RKP/RSPRY1"/>
</dbReference>
<evidence type="ECO:0000259" key="8">
    <source>
        <dbReference type="PROSITE" id="PS50188"/>
    </source>
</evidence>
<dbReference type="PROSITE" id="PS50188">
    <property type="entry name" value="B302_SPRY"/>
    <property type="match status" value="1"/>
</dbReference>
<accession>A0A226DAC8</accession>
<evidence type="ECO:0000256" key="2">
    <source>
        <dbReference type="ARBA" id="ARBA00022771"/>
    </source>
</evidence>
<keyword evidence="5" id="KW-0175">Coiled coil</keyword>
<dbReference type="OrthoDB" id="258495at2759"/>
<dbReference type="SMART" id="SM00184">
    <property type="entry name" value="RING"/>
    <property type="match status" value="1"/>
</dbReference>
<sequence>MSTEAPPSGHSPTTGKGHDVEIGLSRTVLTQIFGNEFVSTLLDSYQDVGGVQTPNSDEILHPSPAKSHLVSNDGPSKPKTPRTSAKDPTTLEDLKTLGSPNSPNFLDHLAEHMQRQLDRLEETERRQMDAVQHEGRLGPTVVKMDVGSHVGSFIISTDRLGVSSQCNFGSVRACACVYKGKWQYEVQLGSNGVMQVGWATLETKFSQEKGVGDTIDSFAYDGNRLRKWNKSTAQYGETWQAGDIVGSCIDMDSGSIEFFRNGRSLGVAFTEIRRGPKIAYFPAVSLAYQENIVANFGATPLQFPVVGYSPIQSLPRTADNMKSTLLLSWFEKLLPYYRNNEFNETSTNEYKALLVISNRIMEFLGPNLYSGFVVEQSFYPFFARILGLPEKISHADKISSSSYNELNYDRVILLLDIMWTLLEESEMKSCLERFCVVLMNQFRSNSMSMEYPFQRYSLLCLIALVKHRKTRRHFIRSLLLDRSGSRLVHFLHVRPMDESILASNVPETWWPGKGPKSVAYERACNVIQQQVSVIENLQIMLLKVLLTNNDGTDRRPSSRALFLRKFRVHVRDVIRPGSVLHQPIQKAMCCFFSFLRTISELYSEEVEHCTEIKFPNIPPCIFYDTSVAYHDMERVGGLASYLYKAHHTDIATKLSIPDYIQEKPAATSSEQPDPSVAGSSLTGSPVIIQVSTSAATADDNIITRDMAIAAASPDIIMTIPHRFASPPPPPPLPPAPPVAMFPTMGSPPFPREVTPPATEPASATSSDGALASAPPPTTTQFGALITGTPSGHNLLIPMMTDFRTLEQGFTFYPGGFVGFTNIDHRTSVQPKNPAVALLGKDSGSIDPLFSLRELLDDAIIIYCSGVQANVEKVVTLRTTIDSYEEALKQANANLASVTTSSERDEIVRSIEIFTNKLEEQSRHMAWVKSSVFTKERQTYVYKLLRVVLDTLRLASTEGNLFTFVPEHYISTLINLNWLIVNQMHPTVASDNLPDLAHLLSQVAEFVATHFADTRIVIAETKDTLTQALSTFICNRQMLTALEEMPGESQLGMIKAILRPYENRAWAQSNWMLVRMWQGDGFAFQYPNSWGFRRSYRAKPVQDEFGISTNLPPTPSKVFQNHIANVLMNDQTFAVSFLHSVLNQLNWAFSEFVGLLQEIQSASARPERVFVESRQLKICCTCFELTQALLRVMEMVVNIAPPVLTDFTRDSAEPLLGRLSMLLSQVINRIGSNTGCFANVIDLDIPGLENVTHYPILSAVAGIIVGMILPDLDKTESDITATKTVLNEPSFESNSMDFFIGRNQSHVPEGRRIFSLRDYVPLDVSEGEMHQLDSVINHLNSWSEKLLPETGDIDDDAICTICYAYPKNATLKPCNHRTCKSCILHHLMNRGDCFFCKAPILQVFLDDGTKIHDTTLSSTEPNERSNHRRS</sequence>
<evidence type="ECO:0000256" key="4">
    <source>
        <dbReference type="PROSITE-ProRule" id="PRU00175"/>
    </source>
</evidence>
<evidence type="ECO:0000256" key="3">
    <source>
        <dbReference type="ARBA" id="ARBA00022833"/>
    </source>
</evidence>
<evidence type="ECO:0000256" key="6">
    <source>
        <dbReference type="SAM" id="MobiDB-lite"/>
    </source>
</evidence>
<feature type="region of interest" description="Disordered" evidence="6">
    <location>
        <begin position="749"/>
        <end position="779"/>
    </location>
</feature>
<protein>
    <submittedName>
        <fullName evidence="9">E3 ubiquitin-protein ligase RKP</fullName>
    </submittedName>
</protein>
<dbReference type="Pfam" id="PF25576">
    <property type="entry name" value="TPR_RNF123"/>
    <property type="match status" value="1"/>
</dbReference>
<feature type="region of interest" description="Disordered" evidence="6">
    <location>
        <begin position="53"/>
        <end position="104"/>
    </location>
</feature>
<evidence type="ECO:0000256" key="1">
    <source>
        <dbReference type="ARBA" id="ARBA00022723"/>
    </source>
</evidence>
<dbReference type="InterPro" id="IPR057987">
    <property type="entry name" value="TPR_RNF123/RKP"/>
</dbReference>
<dbReference type="OMA" id="LCCFHRL"/>
<dbReference type="Proteomes" id="UP000198287">
    <property type="component" value="Unassembled WGS sequence"/>
</dbReference>
<dbReference type="PROSITE" id="PS50089">
    <property type="entry name" value="ZF_RING_2"/>
    <property type="match status" value="1"/>
</dbReference>
<feature type="domain" description="B30.2/SPRY" evidence="8">
    <location>
        <begin position="122"/>
        <end position="301"/>
    </location>
</feature>
<dbReference type="PANTHER" id="PTHR13363">
    <property type="entry name" value="RING FINGER AND SRY DOMAIN-CONTAINING"/>
    <property type="match status" value="1"/>
</dbReference>
<dbReference type="EMBL" id="LNIX01000028">
    <property type="protein sequence ID" value="OXA41687.1"/>
    <property type="molecule type" value="Genomic_DNA"/>
</dbReference>
<dbReference type="PANTHER" id="PTHR13363:SF5">
    <property type="entry name" value="E3 UBIQUITIN-PROTEIN LIGASE RNF123"/>
    <property type="match status" value="1"/>
</dbReference>
<organism evidence="9 10">
    <name type="scientific">Folsomia candida</name>
    <name type="common">Springtail</name>
    <dbReference type="NCBI Taxonomy" id="158441"/>
    <lineage>
        <taxon>Eukaryota</taxon>
        <taxon>Metazoa</taxon>
        <taxon>Ecdysozoa</taxon>
        <taxon>Arthropoda</taxon>
        <taxon>Hexapoda</taxon>
        <taxon>Collembola</taxon>
        <taxon>Entomobryomorpha</taxon>
        <taxon>Isotomoidea</taxon>
        <taxon>Isotomidae</taxon>
        <taxon>Proisotominae</taxon>
        <taxon>Folsomia</taxon>
    </lineage>
</organism>
<name>A0A226DAC8_FOLCA</name>
<dbReference type="SUPFAM" id="SSF57850">
    <property type="entry name" value="RING/U-box"/>
    <property type="match status" value="1"/>
</dbReference>
<reference evidence="9 10" key="1">
    <citation type="submission" date="2015-12" db="EMBL/GenBank/DDBJ databases">
        <title>The genome of Folsomia candida.</title>
        <authorList>
            <person name="Faddeeva A."/>
            <person name="Derks M.F."/>
            <person name="Anvar Y."/>
            <person name="Smit S."/>
            <person name="Van Straalen N."/>
            <person name="Roelofs D."/>
        </authorList>
    </citation>
    <scope>NUCLEOTIDE SEQUENCE [LARGE SCALE GENOMIC DNA]</scope>
    <source>
        <strain evidence="9 10">VU population</strain>
        <tissue evidence="9">Whole body</tissue>
    </source>
</reference>
<dbReference type="CDD" id="cd16541">
    <property type="entry name" value="RING-HC_RNF123"/>
    <property type="match status" value="1"/>
</dbReference>
<dbReference type="GO" id="GO:0004842">
    <property type="term" value="F:ubiquitin-protein transferase activity"/>
    <property type="evidence" value="ECO:0007669"/>
    <property type="project" value="InterPro"/>
</dbReference>
<dbReference type="Gene3D" id="2.60.120.920">
    <property type="match status" value="1"/>
</dbReference>
<evidence type="ECO:0000313" key="9">
    <source>
        <dbReference type="EMBL" id="OXA41687.1"/>
    </source>
</evidence>
<dbReference type="Pfam" id="PF13920">
    <property type="entry name" value="zf-C3HC4_3"/>
    <property type="match status" value="1"/>
</dbReference>
<dbReference type="InterPro" id="IPR013083">
    <property type="entry name" value="Znf_RING/FYVE/PHD"/>
</dbReference>
<dbReference type="InterPro" id="IPR001870">
    <property type="entry name" value="B30.2/SPRY"/>
</dbReference>
<dbReference type="InterPro" id="IPR001841">
    <property type="entry name" value="Znf_RING"/>
</dbReference>
<feature type="coiled-coil region" evidence="5">
    <location>
        <begin position="873"/>
        <end position="900"/>
    </location>
</feature>
<dbReference type="Pfam" id="PF00622">
    <property type="entry name" value="SPRY"/>
    <property type="match status" value="1"/>
</dbReference>
<dbReference type="STRING" id="158441.A0A226DAC8"/>
<proteinExistence type="predicted"/>
<dbReference type="GO" id="GO:0008270">
    <property type="term" value="F:zinc ion binding"/>
    <property type="evidence" value="ECO:0007669"/>
    <property type="project" value="UniProtKB-KW"/>
</dbReference>
<keyword evidence="3" id="KW-0862">Zinc</keyword>
<dbReference type="SUPFAM" id="SSF49899">
    <property type="entry name" value="Concanavalin A-like lectins/glucanases"/>
    <property type="match status" value="1"/>
</dbReference>
<comment type="caution">
    <text evidence="9">The sequence shown here is derived from an EMBL/GenBank/DDBJ whole genome shotgun (WGS) entry which is preliminary data.</text>
</comment>
<dbReference type="InterPro" id="IPR043136">
    <property type="entry name" value="B30.2/SPRY_sf"/>
</dbReference>
<feature type="domain" description="RING-type" evidence="7">
    <location>
        <begin position="1358"/>
        <end position="1396"/>
    </location>
</feature>
<dbReference type="InterPro" id="IPR003877">
    <property type="entry name" value="SPRY_dom"/>
</dbReference>
<dbReference type="Gene3D" id="3.30.40.10">
    <property type="entry name" value="Zinc/RING finger domain, C3HC4 (zinc finger)"/>
    <property type="match status" value="1"/>
</dbReference>
<dbReference type="SMART" id="SM00449">
    <property type="entry name" value="SPRY"/>
    <property type="match status" value="1"/>
</dbReference>
<keyword evidence="2 4" id="KW-0863">Zinc-finger</keyword>
<gene>
    <name evidence="9" type="ORF">Fcan01_23529</name>
</gene>
<dbReference type="GO" id="GO:0051603">
    <property type="term" value="P:proteolysis involved in protein catabolic process"/>
    <property type="evidence" value="ECO:0007669"/>
    <property type="project" value="TreeGrafter"/>
</dbReference>
<keyword evidence="1" id="KW-0479">Metal-binding</keyword>
<evidence type="ECO:0000313" key="10">
    <source>
        <dbReference type="Proteomes" id="UP000198287"/>
    </source>
</evidence>
<evidence type="ECO:0000256" key="5">
    <source>
        <dbReference type="SAM" id="Coils"/>
    </source>
</evidence>
<keyword evidence="10" id="KW-1185">Reference proteome</keyword>
<evidence type="ECO:0000259" key="7">
    <source>
        <dbReference type="PROSITE" id="PS50089"/>
    </source>
</evidence>
<dbReference type="GO" id="GO:0005737">
    <property type="term" value="C:cytoplasm"/>
    <property type="evidence" value="ECO:0007669"/>
    <property type="project" value="TreeGrafter"/>
</dbReference>
<dbReference type="InterPro" id="IPR013320">
    <property type="entry name" value="ConA-like_dom_sf"/>
</dbReference>